<proteinExistence type="predicted"/>
<reference evidence="2 3" key="1">
    <citation type="submission" date="2024-09" db="EMBL/GenBank/DDBJ databases">
        <authorList>
            <person name="Sun Q."/>
            <person name="Mori K."/>
        </authorList>
    </citation>
    <scope>NUCLEOTIDE SEQUENCE [LARGE SCALE GENOMIC DNA]</scope>
    <source>
        <strain evidence="2 3">JCM 13503</strain>
    </source>
</reference>
<evidence type="ECO:0000256" key="1">
    <source>
        <dbReference type="SAM" id="MobiDB-lite"/>
    </source>
</evidence>
<dbReference type="EMBL" id="JBHLYR010000045">
    <property type="protein sequence ID" value="MFB9993273.1"/>
    <property type="molecule type" value="Genomic_DNA"/>
</dbReference>
<evidence type="ECO:0008006" key="4">
    <source>
        <dbReference type="Google" id="ProtNLM"/>
    </source>
</evidence>
<sequence>MSLPAALSPLPHLSEACVAEERGVFLPTRGHVRFVGLHGQALEKPALDKPGAGKGENQQRLPYIEGYTPYGVQVRLTDWVGRLTFTTESDAGRVRHPVLVYPAKLHEQPGPAFASLGRMADALPELGQRLNFPQQLLTATDHLTAPGGAGPAAPQLLNLAAQAWHLWQLARRRPQVVQGAGERVLDDGRVPDRVDWELTFEHWGRGGFPGHVARDLALPLPPAATSALLNLWDALIAAAQRLPQPSERTALLTRFASARAALPGGRISGTGRSMAQAHPNEAQVNPAQVSRSRVTRHSSTTRADPLARQAALLTERVRQWSPRATGIPEGFTRMAELYELWALARLTQALGAVSGEFNRDEAGLFTGTFRGNGVTVTLNPPLSFRGIGVGLQLLRPDLLAVFDDGRALVADIKYRPLDRMTAQQHREINDQLLRYMGLSHAATGLIVWPGRAETLRPVHQQSAEQAPQPSPVPAPYAPQQALQIDTLPGDRARMVRVRLHPDDPHAALPVQLRTLGFPGVVA</sequence>
<evidence type="ECO:0000313" key="2">
    <source>
        <dbReference type="EMBL" id="MFB9993273.1"/>
    </source>
</evidence>
<dbReference type="RefSeq" id="WP_380011775.1">
    <property type="nucleotide sequence ID" value="NZ_JBHLYR010000045.1"/>
</dbReference>
<feature type="region of interest" description="Disordered" evidence="1">
    <location>
        <begin position="457"/>
        <end position="476"/>
    </location>
</feature>
<accession>A0ABV6B0K6</accession>
<organism evidence="2 3">
    <name type="scientific">Deinococcus oregonensis</name>
    <dbReference type="NCBI Taxonomy" id="1805970"/>
    <lineage>
        <taxon>Bacteria</taxon>
        <taxon>Thermotogati</taxon>
        <taxon>Deinococcota</taxon>
        <taxon>Deinococci</taxon>
        <taxon>Deinococcales</taxon>
        <taxon>Deinococcaceae</taxon>
        <taxon>Deinococcus</taxon>
    </lineage>
</organism>
<gene>
    <name evidence="2" type="ORF">ACFFLM_14970</name>
</gene>
<evidence type="ECO:0000313" key="3">
    <source>
        <dbReference type="Proteomes" id="UP001589733"/>
    </source>
</evidence>
<protein>
    <recommendedName>
        <fullName evidence="4">DUF2357 domain-containing protein</fullName>
    </recommendedName>
</protein>
<feature type="compositionally biased region" description="Low complexity" evidence="1">
    <location>
        <begin position="289"/>
        <end position="301"/>
    </location>
</feature>
<dbReference type="Proteomes" id="UP001589733">
    <property type="component" value="Unassembled WGS sequence"/>
</dbReference>
<comment type="caution">
    <text evidence="2">The sequence shown here is derived from an EMBL/GenBank/DDBJ whole genome shotgun (WGS) entry which is preliminary data.</text>
</comment>
<name>A0ABV6B0K6_9DEIO</name>
<keyword evidence="3" id="KW-1185">Reference proteome</keyword>
<feature type="region of interest" description="Disordered" evidence="1">
    <location>
        <begin position="279"/>
        <end position="301"/>
    </location>
</feature>